<dbReference type="AlphaFoldDB" id="A0A1F7JHB6"/>
<organism evidence="2 3">
    <name type="scientific">Candidatus Roizmanbacteria bacterium RIFCSPLOWO2_02_FULL_36_11</name>
    <dbReference type="NCBI Taxonomy" id="1802071"/>
    <lineage>
        <taxon>Bacteria</taxon>
        <taxon>Candidatus Roizmaniibacteriota</taxon>
    </lineage>
</organism>
<proteinExistence type="predicted"/>
<feature type="repeat" description="TPR" evidence="1">
    <location>
        <begin position="94"/>
        <end position="127"/>
    </location>
</feature>
<sequence>MADSNTGRRLHLQAELAREAGRFLEALEYTDKATIAYENDGDIFGLAEIQSSRQSTFKHLYRSTGDRLFSILEKHAAESAVEIAQKCDKPQALAIPYHNLGKYYAEVEEWGKAAEYFRKAVENLTSYPQNSHSRPSVIADIEGHRYTAEYKCGDKTALIRALKALEDLKTASEDSYNKAVWITGAHLRIAEMLLKDNPRLSKEHLEAAGRIIEKDSRLILRKDQLKKLQQLFK</sequence>
<gene>
    <name evidence="2" type="ORF">A3H78_00815</name>
</gene>
<reference evidence="2 3" key="1">
    <citation type="journal article" date="2016" name="Nat. Commun.">
        <title>Thousands of microbial genomes shed light on interconnected biogeochemical processes in an aquifer system.</title>
        <authorList>
            <person name="Anantharaman K."/>
            <person name="Brown C.T."/>
            <person name="Hug L.A."/>
            <person name="Sharon I."/>
            <person name="Castelle C.J."/>
            <person name="Probst A.J."/>
            <person name="Thomas B.C."/>
            <person name="Singh A."/>
            <person name="Wilkins M.J."/>
            <person name="Karaoz U."/>
            <person name="Brodie E.L."/>
            <person name="Williams K.H."/>
            <person name="Hubbard S.S."/>
            <person name="Banfield J.F."/>
        </authorList>
    </citation>
    <scope>NUCLEOTIDE SEQUENCE [LARGE SCALE GENOMIC DNA]</scope>
</reference>
<keyword evidence="1" id="KW-0802">TPR repeat</keyword>
<evidence type="ECO:0000313" key="3">
    <source>
        <dbReference type="Proteomes" id="UP000177418"/>
    </source>
</evidence>
<evidence type="ECO:0000313" key="2">
    <source>
        <dbReference type="EMBL" id="OGK55001.1"/>
    </source>
</evidence>
<dbReference type="Proteomes" id="UP000177418">
    <property type="component" value="Unassembled WGS sequence"/>
</dbReference>
<dbReference type="PROSITE" id="PS50005">
    <property type="entry name" value="TPR"/>
    <property type="match status" value="1"/>
</dbReference>
<name>A0A1F7JHB6_9BACT</name>
<protein>
    <submittedName>
        <fullName evidence="2">Uncharacterized protein</fullName>
    </submittedName>
</protein>
<accession>A0A1F7JHB6</accession>
<dbReference type="InterPro" id="IPR019734">
    <property type="entry name" value="TPR_rpt"/>
</dbReference>
<dbReference type="SUPFAM" id="SSF48452">
    <property type="entry name" value="TPR-like"/>
    <property type="match status" value="1"/>
</dbReference>
<dbReference type="SMART" id="SM00028">
    <property type="entry name" value="TPR"/>
    <property type="match status" value="2"/>
</dbReference>
<dbReference type="EMBL" id="MGAV01000012">
    <property type="protein sequence ID" value="OGK55001.1"/>
    <property type="molecule type" value="Genomic_DNA"/>
</dbReference>
<comment type="caution">
    <text evidence="2">The sequence shown here is derived from an EMBL/GenBank/DDBJ whole genome shotgun (WGS) entry which is preliminary data.</text>
</comment>
<evidence type="ECO:0000256" key="1">
    <source>
        <dbReference type="PROSITE-ProRule" id="PRU00339"/>
    </source>
</evidence>
<dbReference type="Gene3D" id="1.25.40.10">
    <property type="entry name" value="Tetratricopeptide repeat domain"/>
    <property type="match status" value="1"/>
</dbReference>
<dbReference type="InterPro" id="IPR011990">
    <property type="entry name" value="TPR-like_helical_dom_sf"/>
</dbReference>